<comment type="caution">
    <text evidence="1">The sequence shown here is derived from an EMBL/GenBank/DDBJ whole genome shotgun (WGS) entry which is preliminary data.</text>
</comment>
<dbReference type="Proteomes" id="UP000887458">
    <property type="component" value="Unassembled WGS sequence"/>
</dbReference>
<accession>A0ABQ8JLR5</accession>
<protein>
    <recommendedName>
        <fullName evidence="3">Reverse transcriptase</fullName>
    </recommendedName>
</protein>
<keyword evidence="2" id="KW-1185">Reference proteome</keyword>
<reference evidence="1 2" key="1">
    <citation type="journal article" date="2018" name="J. Allergy Clin. Immunol.">
        <title>High-quality assembly of Dermatophagoides pteronyssinus genome and transcriptome reveals a wide range of novel allergens.</title>
        <authorList>
            <person name="Liu X.Y."/>
            <person name="Yang K.Y."/>
            <person name="Wang M.Q."/>
            <person name="Kwok J.S."/>
            <person name="Zeng X."/>
            <person name="Yang Z."/>
            <person name="Xiao X.J."/>
            <person name="Lau C.P."/>
            <person name="Li Y."/>
            <person name="Huang Z.M."/>
            <person name="Ba J.G."/>
            <person name="Yim A.K."/>
            <person name="Ouyang C.Y."/>
            <person name="Ngai S.M."/>
            <person name="Chan T.F."/>
            <person name="Leung E.L."/>
            <person name="Liu L."/>
            <person name="Liu Z.G."/>
            <person name="Tsui S.K."/>
        </authorList>
    </citation>
    <scope>NUCLEOTIDE SEQUENCE [LARGE SCALE GENOMIC DNA]</scope>
    <source>
        <strain evidence="1">Derp</strain>
    </source>
</reference>
<organism evidence="1 2">
    <name type="scientific">Dermatophagoides pteronyssinus</name>
    <name type="common">European house dust mite</name>
    <dbReference type="NCBI Taxonomy" id="6956"/>
    <lineage>
        <taxon>Eukaryota</taxon>
        <taxon>Metazoa</taxon>
        <taxon>Ecdysozoa</taxon>
        <taxon>Arthropoda</taxon>
        <taxon>Chelicerata</taxon>
        <taxon>Arachnida</taxon>
        <taxon>Acari</taxon>
        <taxon>Acariformes</taxon>
        <taxon>Sarcoptiformes</taxon>
        <taxon>Astigmata</taxon>
        <taxon>Psoroptidia</taxon>
        <taxon>Analgoidea</taxon>
        <taxon>Pyroglyphidae</taxon>
        <taxon>Dermatophagoidinae</taxon>
        <taxon>Dermatophagoides</taxon>
    </lineage>
</organism>
<sequence>MNIIQWKSLLPHAISTVLSSVLIILNKPISSTINFGCKPSNSPFSIRHKTFSIDTTYSHLVQVPMIKNYRVESVLINDQAKIKSDVPIRTELRLEHNKPDLFIHDLKNNKITLIEIGVTNKNILKQTEITKLRKYEVLANELKILHPNTEVEIIPIVITWDGLVTKFYKKYMDRIGIDKRTKAYVQSITIKRTCESVMIDRRVNHGEEVYFDEVIEAATTIEDHHQQINQ</sequence>
<evidence type="ECO:0008006" key="3">
    <source>
        <dbReference type="Google" id="ProtNLM"/>
    </source>
</evidence>
<name>A0ABQ8JLR5_DERPT</name>
<gene>
    <name evidence="1" type="ORF">DERP_003627</name>
</gene>
<reference evidence="1 2" key="2">
    <citation type="journal article" date="2022" name="Mol. Biol. Evol.">
        <title>Comparative Genomics Reveals Insights into the Divergent Evolution of Astigmatic Mites and Household Pest Adaptations.</title>
        <authorList>
            <person name="Xiong Q."/>
            <person name="Wan A.T."/>
            <person name="Liu X."/>
            <person name="Fung C.S."/>
            <person name="Xiao X."/>
            <person name="Malainual N."/>
            <person name="Hou J."/>
            <person name="Wang L."/>
            <person name="Wang M."/>
            <person name="Yang K.Y."/>
            <person name="Cui Y."/>
            <person name="Leung E.L."/>
            <person name="Nong W."/>
            <person name="Shin S.K."/>
            <person name="Au S.W."/>
            <person name="Jeong K.Y."/>
            <person name="Chew F.T."/>
            <person name="Hui J.H."/>
            <person name="Leung T.F."/>
            <person name="Tungtrongchitr A."/>
            <person name="Zhong N."/>
            <person name="Liu Z."/>
            <person name="Tsui S.K."/>
        </authorList>
    </citation>
    <scope>NUCLEOTIDE SEQUENCE [LARGE SCALE GENOMIC DNA]</scope>
    <source>
        <strain evidence="1">Derp</strain>
    </source>
</reference>
<evidence type="ECO:0000313" key="2">
    <source>
        <dbReference type="Proteomes" id="UP000887458"/>
    </source>
</evidence>
<dbReference type="EMBL" id="NJHN03000032">
    <property type="protein sequence ID" value="KAH9423348.1"/>
    <property type="molecule type" value="Genomic_DNA"/>
</dbReference>
<evidence type="ECO:0000313" key="1">
    <source>
        <dbReference type="EMBL" id="KAH9423348.1"/>
    </source>
</evidence>
<proteinExistence type="predicted"/>